<evidence type="ECO:0000256" key="1">
    <source>
        <dbReference type="SAM" id="Phobius"/>
    </source>
</evidence>
<organism evidence="2 3">
    <name type="scientific">Aphanomyces euteiches</name>
    <dbReference type="NCBI Taxonomy" id="100861"/>
    <lineage>
        <taxon>Eukaryota</taxon>
        <taxon>Sar</taxon>
        <taxon>Stramenopiles</taxon>
        <taxon>Oomycota</taxon>
        <taxon>Saprolegniomycetes</taxon>
        <taxon>Saprolegniales</taxon>
        <taxon>Verrucalvaceae</taxon>
        <taxon>Aphanomyces</taxon>
    </lineage>
</organism>
<accession>A0A6G0XTY8</accession>
<sequence>MGTRASDEAKGGEFREWIEKEYLKVIGGIAATAILSGGFVMGLHRRKARELHELEREKLRKGLKVAVPRPASTRTPTITWWERAIGVKSAKMSPGAAARSALLGGTILATTGCSVIILGIAAATGVSSFSEFYAKMSIVVPRFRRNVADFFGIEPRAGPTPEQQEQERQEMALFDSIFAEDDSESNNPSS</sequence>
<dbReference type="VEuPathDB" id="FungiDB:AeMF1_011326"/>
<proteinExistence type="predicted"/>
<name>A0A6G0XTY8_9STRA</name>
<feature type="transmembrane region" description="Helical" evidence="1">
    <location>
        <begin position="22"/>
        <end position="43"/>
    </location>
</feature>
<keyword evidence="1" id="KW-0812">Transmembrane</keyword>
<evidence type="ECO:0000313" key="2">
    <source>
        <dbReference type="EMBL" id="KAF0743901.1"/>
    </source>
</evidence>
<dbReference type="EMBL" id="VJMJ01000012">
    <property type="protein sequence ID" value="KAF0743901.1"/>
    <property type="molecule type" value="Genomic_DNA"/>
</dbReference>
<gene>
    <name evidence="2" type="ORF">Ae201684_001543</name>
</gene>
<reference evidence="2 3" key="1">
    <citation type="submission" date="2019-07" db="EMBL/GenBank/DDBJ databases">
        <title>Genomics analysis of Aphanomyces spp. identifies a new class of oomycete effector associated with host adaptation.</title>
        <authorList>
            <person name="Gaulin E."/>
        </authorList>
    </citation>
    <scope>NUCLEOTIDE SEQUENCE [LARGE SCALE GENOMIC DNA]</scope>
    <source>
        <strain evidence="2 3">ATCC 201684</strain>
    </source>
</reference>
<keyword evidence="1" id="KW-0472">Membrane</keyword>
<protein>
    <recommendedName>
        <fullName evidence="4">Transmembrane protein 242</fullName>
    </recommendedName>
</protein>
<comment type="caution">
    <text evidence="2">The sequence shown here is derived from an EMBL/GenBank/DDBJ whole genome shotgun (WGS) entry which is preliminary data.</text>
</comment>
<evidence type="ECO:0008006" key="4">
    <source>
        <dbReference type="Google" id="ProtNLM"/>
    </source>
</evidence>
<dbReference type="Proteomes" id="UP000481153">
    <property type="component" value="Unassembled WGS sequence"/>
</dbReference>
<dbReference type="AlphaFoldDB" id="A0A6G0XTY8"/>
<feature type="transmembrane region" description="Helical" evidence="1">
    <location>
        <begin position="101"/>
        <end position="123"/>
    </location>
</feature>
<keyword evidence="1" id="KW-1133">Transmembrane helix</keyword>
<keyword evidence="3" id="KW-1185">Reference proteome</keyword>
<evidence type="ECO:0000313" key="3">
    <source>
        <dbReference type="Proteomes" id="UP000481153"/>
    </source>
</evidence>